<dbReference type="EMBL" id="JALJOQ010000042">
    <property type="protein sequence ID" value="KAK9805723.1"/>
    <property type="molecule type" value="Genomic_DNA"/>
</dbReference>
<evidence type="ECO:0000313" key="3">
    <source>
        <dbReference type="Proteomes" id="UP001465755"/>
    </source>
</evidence>
<evidence type="ECO:0000256" key="1">
    <source>
        <dbReference type="SAM" id="MobiDB-lite"/>
    </source>
</evidence>
<feature type="compositionally biased region" description="Pro residues" evidence="1">
    <location>
        <begin position="97"/>
        <end position="112"/>
    </location>
</feature>
<keyword evidence="3" id="KW-1185">Reference proteome</keyword>
<dbReference type="Proteomes" id="UP001465755">
    <property type="component" value="Unassembled WGS sequence"/>
</dbReference>
<sequence length="355" mass="38125">MERPLAVEQAAALAFHTQSVSPAVNTGIGAGEILAGVPVAVPGQQQQQPGAFQQGLLAHGYPGTVMGASPGPGPGPMPQFLQGSAAMMGGSPRAARPVPPSAMPPVPAPGTPGPSTGSYPPYAAMGPQAPPPGGPLAPLSSVGSGEAPSVPVHDPDVFVLTDRKVRVAQDDEDCNPYVLCRRWIHNNPYPEALRNVPADAGPPHPALLGSQGPARAQPRTQSSMGPPLPPLPPLEPGPHEGPPPEEPQLPPQVIPLNGEVPIEDLLLHHQGHWQHLRQLSREKAAHRLQRHRARLSSLMQHQKQRQLAHLRQQHEQQQLLDRQRQLHQQQQQQEQQQSLNGRLWALPRRVISQIM</sequence>
<feature type="region of interest" description="Disordered" evidence="1">
    <location>
        <begin position="194"/>
        <end position="255"/>
    </location>
</feature>
<name>A0AAW1PBA6_9CHLO</name>
<dbReference type="Pfam" id="PF15306">
    <property type="entry name" value="LIN37"/>
    <property type="match status" value="1"/>
</dbReference>
<feature type="compositionally biased region" description="Low complexity" evidence="1">
    <location>
        <begin position="113"/>
        <end position="127"/>
    </location>
</feature>
<dbReference type="AlphaFoldDB" id="A0AAW1PBA6"/>
<organism evidence="2 3">
    <name type="scientific">Symbiochloris irregularis</name>
    <dbReference type="NCBI Taxonomy" id="706552"/>
    <lineage>
        <taxon>Eukaryota</taxon>
        <taxon>Viridiplantae</taxon>
        <taxon>Chlorophyta</taxon>
        <taxon>core chlorophytes</taxon>
        <taxon>Trebouxiophyceae</taxon>
        <taxon>Trebouxiales</taxon>
        <taxon>Trebouxiaceae</taxon>
        <taxon>Symbiochloris</taxon>
    </lineage>
</organism>
<comment type="caution">
    <text evidence="2">The sequence shown here is derived from an EMBL/GenBank/DDBJ whole genome shotgun (WGS) entry which is preliminary data.</text>
</comment>
<proteinExistence type="predicted"/>
<gene>
    <name evidence="2" type="ORF">WJX73_002250</name>
</gene>
<evidence type="ECO:0000313" key="2">
    <source>
        <dbReference type="EMBL" id="KAK9805723.1"/>
    </source>
</evidence>
<feature type="region of interest" description="Disordered" evidence="1">
    <location>
        <begin position="297"/>
        <end position="338"/>
    </location>
</feature>
<protein>
    <submittedName>
        <fullName evidence="2">Uncharacterized protein</fullName>
    </submittedName>
</protein>
<feature type="compositionally biased region" description="Pro residues" evidence="1">
    <location>
        <begin position="226"/>
        <end position="253"/>
    </location>
</feature>
<feature type="region of interest" description="Disordered" evidence="1">
    <location>
        <begin position="86"/>
        <end position="154"/>
    </location>
</feature>
<reference evidence="2 3" key="1">
    <citation type="journal article" date="2024" name="Nat. Commun.">
        <title>Phylogenomics reveals the evolutionary origins of lichenization in chlorophyte algae.</title>
        <authorList>
            <person name="Puginier C."/>
            <person name="Libourel C."/>
            <person name="Otte J."/>
            <person name="Skaloud P."/>
            <person name="Haon M."/>
            <person name="Grisel S."/>
            <person name="Petersen M."/>
            <person name="Berrin J.G."/>
            <person name="Delaux P.M."/>
            <person name="Dal Grande F."/>
            <person name="Keller J."/>
        </authorList>
    </citation>
    <scope>NUCLEOTIDE SEQUENCE [LARGE SCALE GENOMIC DNA]</scope>
    <source>
        <strain evidence="2 3">SAG 2036</strain>
    </source>
</reference>
<accession>A0AAW1PBA6</accession>
<dbReference type="GO" id="GO:0017053">
    <property type="term" value="C:transcription repressor complex"/>
    <property type="evidence" value="ECO:0007669"/>
    <property type="project" value="InterPro"/>
</dbReference>
<dbReference type="InterPro" id="IPR028226">
    <property type="entry name" value="LIN37"/>
</dbReference>
<feature type="compositionally biased region" description="Low complexity" evidence="1">
    <location>
        <begin position="309"/>
        <end position="337"/>
    </location>
</feature>